<organism evidence="1 2">
    <name type="scientific">Irpex rosettiformis</name>
    <dbReference type="NCBI Taxonomy" id="378272"/>
    <lineage>
        <taxon>Eukaryota</taxon>
        <taxon>Fungi</taxon>
        <taxon>Dikarya</taxon>
        <taxon>Basidiomycota</taxon>
        <taxon>Agaricomycotina</taxon>
        <taxon>Agaricomycetes</taxon>
        <taxon>Polyporales</taxon>
        <taxon>Irpicaceae</taxon>
        <taxon>Irpex</taxon>
    </lineage>
</organism>
<keyword evidence="2" id="KW-1185">Reference proteome</keyword>
<dbReference type="EMBL" id="MU274902">
    <property type="protein sequence ID" value="KAI0092978.1"/>
    <property type="molecule type" value="Genomic_DNA"/>
</dbReference>
<comment type="caution">
    <text evidence="1">The sequence shown here is derived from an EMBL/GenBank/DDBJ whole genome shotgun (WGS) entry which is preliminary data.</text>
</comment>
<sequence>MLTAATPAMLSPISGRIICDAFFDRILALFIAADARRLVSYISAAIYHPTSRCCRTATTSLSTAIMDTFSSSSHTPRTIFPDIPASRRAATISPGFVAETVPGPPPNTRRHTTQFLPTRREARPLRSSPLAGPSLALSQDGTLKPEAEKKLLSSDFTMPSEAFVAGAISESPPNDLASPTSECSSSGHALSAPEPHTPTELLLDGSISSRIRRLSLGFKRRPSSGLPAQSNPSDAPPPRTRRLSSSSSHSHAVENAPPVPELPQWAREVEKRSATFPPSPTQSQDHRRRPSTSPSTASSASASTRRQSVFNSQLPSTSRNPEENWMTSASAPRFSRLGLKGDGVVMPVSLKEARRRSTASLSSRMGASDAPSVKGKQSTRSLRTVHPSSETAKRLAEDAEMLPPRPLFVDVNGSSSSLGSSVTDTDSIMTEARSISRISSMTDGELPLPHGHTAEGKSSSTLELRINDVTIDMINCEQTRHTQHAQHVESPRSFAEMELSTINEVETQGAKGDAKVREIPAPTKIKRSATLKKVWKRVVRSVTG</sequence>
<dbReference type="Proteomes" id="UP001055072">
    <property type="component" value="Unassembled WGS sequence"/>
</dbReference>
<reference evidence="1" key="1">
    <citation type="journal article" date="2021" name="Environ. Microbiol.">
        <title>Gene family expansions and transcriptome signatures uncover fungal adaptations to wood decay.</title>
        <authorList>
            <person name="Hage H."/>
            <person name="Miyauchi S."/>
            <person name="Viragh M."/>
            <person name="Drula E."/>
            <person name="Min B."/>
            <person name="Chaduli D."/>
            <person name="Navarro D."/>
            <person name="Favel A."/>
            <person name="Norest M."/>
            <person name="Lesage-Meessen L."/>
            <person name="Balint B."/>
            <person name="Merenyi Z."/>
            <person name="de Eugenio L."/>
            <person name="Morin E."/>
            <person name="Martinez A.T."/>
            <person name="Baldrian P."/>
            <person name="Stursova M."/>
            <person name="Martinez M.J."/>
            <person name="Novotny C."/>
            <person name="Magnuson J.K."/>
            <person name="Spatafora J.W."/>
            <person name="Maurice S."/>
            <person name="Pangilinan J."/>
            <person name="Andreopoulos W."/>
            <person name="LaButti K."/>
            <person name="Hundley H."/>
            <person name="Na H."/>
            <person name="Kuo A."/>
            <person name="Barry K."/>
            <person name="Lipzen A."/>
            <person name="Henrissat B."/>
            <person name="Riley R."/>
            <person name="Ahrendt S."/>
            <person name="Nagy L.G."/>
            <person name="Grigoriev I.V."/>
            <person name="Martin F."/>
            <person name="Rosso M.N."/>
        </authorList>
    </citation>
    <scope>NUCLEOTIDE SEQUENCE</scope>
    <source>
        <strain evidence="1">CBS 384.51</strain>
    </source>
</reference>
<proteinExistence type="predicted"/>
<protein>
    <submittedName>
        <fullName evidence="1">Uncharacterized protein</fullName>
    </submittedName>
</protein>
<evidence type="ECO:0000313" key="1">
    <source>
        <dbReference type="EMBL" id="KAI0092978.1"/>
    </source>
</evidence>
<gene>
    <name evidence="1" type="ORF">BDY19DRAFT_400336</name>
</gene>
<accession>A0ACB8UFE3</accession>
<evidence type="ECO:0000313" key="2">
    <source>
        <dbReference type="Proteomes" id="UP001055072"/>
    </source>
</evidence>
<name>A0ACB8UFE3_9APHY</name>